<dbReference type="CDD" id="cd00609">
    <property type="entry name" value="AAT_like"/>
    <property type="match status" value="1"/>
</dbReference>
<dbReference type="InterPro" id="IPR015424">
    <property type="entry name" value="PyrdxlP-dep_Trfase"/>
</dbReference>
<comment type="similarity">
    <text evidence="2">Belongs to the class-I pyridoxal-phosphate-dependent aminotransferase family.</text>
</comment>
<evidence type="ECO:0000256" key="5">
    <source>
        <dbReference type="ARBA" id="ARBA00022679"/>
    </source>
</evidence>
<dbReference type="InterPro" id="IPR015421">
    <property type="entry name" value="PyrdxlP-dep_Trfase_major"/>
</dbReference>
<dbReference type="GO" id="GO:0005829">
    <property type="term" value="C:cytosol"/>
    <property type="evidence" value="ECO:0007669"/>
    <property type="project" value="TreeGrafter"/>
</dbReference>
<comment type="subunit">
    <text evidence="3 7">Homodimer.</text>
</comment>
<evidence type="ECO:0000256" key="3">
    <source>
        <dbReference type="ARBA" id="ARBA00011738"/>
    </source>
</evidence>
<feature type="domain" description="Aminotransferase class I/classII large" evidence="8">
    <location>
        <begin position="36"/>
        <end position="412"/>
    </location>
</feature>
<proteinExistence type="inferred from homology"/>
<dbReference type="GeneID" id="30005029"/>
<keyword evidence="6" id="KW-0663">Pyridoxal phosphate</keyword>
<evidence type="ECO:0000256" key="7">
    <source>
        <dbReference type="RuleBase" id="RU000480"/>
    </source>
</evidence>
<name>A0A178ZYS6_9EURO</name>
<accession>A0A178ZYS6</accession>
<dbReference type="InterPro" id="IPR004839">
    <property type="entry name" value="Aminotransferase_I/II_large"/>
</dbReference>
<evidence type="ECO:0000256" key="6">
    <source>
        <dbReference type="ARBA" id="ARBA00022898"/>
    </source>
</evidence>
<dbReference type="Proteomes" id="UP000078343">
    <property type="component" value="Unassembled WGS sequence"/>
</dbReference>
<dbReference type="InterPro" id="IPR000796">
    <property type="entry name" value="Asp_trans"/>
</dbReference>
<keyword evidence="10" id="KW-1185">Reference proteome</keyword>
<evidence type="ECO:0000313" key="10">
    <source>
        <dbReference type="Proteomes" id="UP000078343"/>
    </source>
</evidence>
<dbReference type="GO" id="GO:0004069">
    <property type="term" value="F:L-aspartate:2-oxoglutarate aminotransferase activity"/>
    <property type="evidence" value="ECO:0007669"/>
    <property type="project" value="UniProtKB-EC"/>
</dbReference>
<evidence type="ECO:0000256" key="2">
    <source>
        <dbReference type="ARBA" id="ARBA00007441"/>
    </source>
</evidence>
<dbReference type="Gene3D" id="3.90.1150.10">
    <property type="entry name" value="Aspartate Aminotransferase, domain 1"/>
    <property type="match status" value="1"/>
</dbReference>
<dbReference type="EC" id="2.6.1.1" evidence="7"/>
<comment type="cofactor">
    <cofactor evidence="1">
        <name>pyridoxal 5'-phosphate</name>
        <dbReference type="ChEBI" id="CHEBI:597326"/>
    </cofactor>
</comment>
<organism evidence="9 10">
    <name type="scientific">Fonsecaea erecta</name>
    <dbReference type="NCBI Taxonomy" id="1367422"/>
    <lineage>
        <taxon>Eukaryota</taxon>
        <taxon>Fungi</taxon>
        <taxon>Dikarya</taxon>
        <taxon>Ascomycota</taxon>
        <taxon>Pezizomycotina</taxon>
        <taxon>Eurotiomycetes</taxon>
        <taxon>Chaetothyriomycetidae</taxon>
        <taxon>Chaetothyriales</taxon>
        <taxon>Herpotrichiellaceae</taxon>
        <taxon>Fonsecaea</taxon>
    </lineage>
</organism>
<evidence type="ECO:0000256" key="1">
    <source>
        <dbReference type="ARBA" id="ARBA00001933"/>
    </source>
</evidence>
<evidence type="ECO:0000259" key="8">
    <source>
        <dbReference type="Pfam" id="PF00155"/>
    </source>
</evidence>
<reference evidence="9 10" key="1">
    <citation type="submission" date="2016-04" db="EMBL/GenBank/DDBJ databases">
        <title>Draft genome of Fonsecaea erecta CBS 125763.</title>
        <authorList>
            <person name="Weiss V.A."/>
            <person name="Vicente V.A."/>
            <person name="Raittz R.T."/>
            <person name="Moreno L.F."/>
            <person name="De Souza E.M."/>
            <person name="Pedrosa F.O."/>
            <person name="Steffens M.B."/>
            <person name="Faoro H."/>
            <person name="Tadra-Sfeir M.Z."/>
            <person name="Najafzadeh M.J."/>
            <person name="Felipe M.S."/>
            <person name="Teixeira M."/>
            <person name="Sun J."/>
            <person name="Xi L."/>
            <person name="Gomes R."/>
            <person name="De Azevedo C.M."/>
            <person name="Salgado C.G."/>
            <person name="Da Silva M.B."/>
            <person name="Nascimento M.F."/>
            <person name="Queiroz-Telles F."/>
            <person name="Attili D.S."/>
            <person name="Gorbushina A."/>
        </authorList>
    </citation>
    <scope>NUCLEOTIDE SEQUENCE [LARGE SCALE GENOMIC DNA]</scope>
    <source>
        <strain evidence="9 10">CBS 125763</strain>
    </source>
</reference>
<dbReference type="FunFam" id="3.40.640.10:FF:000066">
    <property type="entry name" value="Aspartate aminotransferase"/>
    <property type="match status" value="1"/>
</dbReference>
<dbReference type="AlphaFoldDB" id="A0A178ZYS6"/>
<dbReference type="STRING" id="1367422.A0A178ZYS6"/>
<gene>
    <name evidence="9" type="ORF">AYL99_00859</name>
</gene>
<dbReference type="SUPFAM" id="SSF53383">
    <property type="entry name" value="PLP-dependent transferases"/>
    <property type="match status" value="1"/>
</dbReference>
<dbReference type="InterPro" id="IPR004838">
    <property type="entry name" value="NHTrfase_class1_PyrdxlP-BS"/>
</dbReference>
<dbReference type="PRINTS" id="PR00799">
    <property type="entry name" value="TRANSAMINASE"/>
</dbReference>
<dbReference type="Pfam" id="PF00155">
    <property type="entry name" value="Aminotran_1_2"/>
    <property type="match status" value="1"/>
</dbReference>
<dbReference type="PANTHER" id="PTHR11879">
    <property type="entry name" value="ASPARTATE AMINOTRANSFERASE"/>
    <property type="match status" value="1"/>
</dbReference>
<comment type="catalytic activity">
    <reaction evidence="7">
        <text>L-aspartate + 2-oxoglutarate = oxaloacetate + L-glutamate</text>
        <dbReference type="Rhea" id="RHEA:21824"/>
        <dbReference type="ChEBI" id="CHEBI:16452"/>
        <dbReference type="ChEBI" id="CHEBI:16810"/>
        <dbReference type="ChEBI" id="CHEBI:29985"/>
        <dbReference type="ChEBI" id="CHEBI:29991"/>
        <dbReference type="EC" id="2.6.1.1"/>
    </reaction>
</comment>
<protein>
    <recommendedName>
        <fullName evidence="7">Aspartate aminotransferase</fullName>
        <ecNumber evidence="7">2.6.1.1</ecNumber>
    </recommendedName>
</protein>
<keyword evidence="4 7" id="KW-0032">Aminotransferase</keyword>
<dbReference type="GO" id="GO:0006532">
    <property type="term" value="P:aspartate biosynthetic process"/>
    <property type="evidence" value="ECO:0007669"/>
    <property type="project" value="TreeGrafter"/>
</dbReference>
<dbReference type="OrthoDB" id="550424at2759"/>
<dbReference type="EMBL" id="LVYI01000001">
    <property type="protein sequence ID" value="OAP64887.1"/>
    <property type="molecule type" value="Genomic_DNA"/>
</dbReference>
<evidence type="ECO:0000256" key="4">
    <source>
        <dbReference type="ARBA" id="ARBA00022576"/>
    </source>
</evidence>
<evidence type="ECO:0000313" key="9">
    <source>
        <dbReference type="EMBL" id="OAP64887.1"/>
    </source>
</evidence>
<dbReference type="RefSeq" id="XP_018698254.1">
    <property type="nucleotide sequence ID" value="XM_018832375.1"/>
</dbReference>
<dbReference type="Gene3D" id="3.40.640.10">
    <property type="entry name" value="Type I PLP-dependent aspartate aminotransferase-like (Major domain)"/>
    <property type="match status" value="1"/>
</dbReference>
<dbReference type="PANTHER" id="PTHR11879:SF20">
    <property type="entry name" value="ASPARTATE AMINOTRANSFERASE"/>
    <property type="match status" value="1"/>
</dbReference>
<comment type="miscellaneous">
    <text evidence="7">In eukaryotes there are cytoplasmic, mitochondrial and chloroplastic isozymes.</text>
</comment>
<dbReference type="FunFam" id="3.90.1150.10:FF:000001">
    <property type="entry name" value="Aspartate aminotransferase"/>
    <property type="match status" value="1"/>
</dbReference>
<comment type="caution">
    <text evidence="9">The sequence shown here is derived from an EMBL/GenBank/DDBJ whole genome shotgun (WGS) entry which is preliminary data.</text>
</comment>
<dbReference type="NCBIfam" id="NF006719">
    <property type="entry name" value="PRK09257.1"/>
    <property type="match status" value="1"/>
</dbReference>
<keyword evidence="5 7" id="KW-0808">Transferase</keyword>
<dbReference type="InterPro" id="IPR015422">
    <property type="entry name" value="PyrdxlP-dep_Trfase_small"/>
</dbReference>
<dbReference type="GO" id="GO:0030170">
    <property type="term" value="F:pyridoxal phosphate binding"/>
    <property type="evidence" value="ECO:0007669"/>
    <property type="project" value="InterPro"/>
</dbReference>
<sequence>MALKVTDSFFSNVSVAPSDPAFALTAAFKTDASSSKVSLGSGVYRDDDAKPWILPVVKKAKARLNEDPGTDHEYLPIVGHAKFIDLAQELLFGTKDLDVCACIASVQCISGTGANHLGARFLADTLKPCRVWISDPTWGNHHLIWTLVSPSRNTDGGHIQQRLYPYYEETSRSFDFDGMMDTLKKDATAGDVVILHACAHNPTGLDPSPEQWEAIANLCERQKLFPFFDCAYQGFATGSLDADSFAIRHFLSLETMEFGVAQSFAKNMGLYGERVGAFHLVTSSPSSATQTRSQLARLQRGEISTPPLYGASIAATVLGDPVLFAEWKSDLQTMSGRIKDMRRALYDELRRLQTPGEWDHVVKQIGMFSYTGLNATQAKILRDEYSIYLLDSGRISIAGLNTKNVCYVANAIDAVVRRQG</sequence>
<dbReference type="PROSITE" id="PS00105">
    <property type="entry name" value="AA_TRANSFER_CLASS_1"/>
    <property type="match status" value="1"/>
</dbReference>